<dbReference type="PROSITE" id="PS51294">
    <property type="entry name" value="HTH_MYB"/>
    <property type="match status" value="1"/>
</dbReference>
<feature type="domain" description="Myb-like" evidence="5">
    <location>
        <begin position="9"/>
        <end position="72"/>
    </location>
</feature>
<dbReference type="InterPro" id="IPR009057">
    <property type="entry name" value="Homeodomain-like_sf"/>
</dbReference>
<evidence type="ECO:0000313" key="7">
    <source>
        <dbReference type="EMBL" id="KAL2328292.1"/>
    </source>
</evidence>
<evidence type="ECO:0000256" key="1">
    <source>
        <dbReference type="ARBA" id="ARBA00004123"/>
    </source>
</evidence>
<evidence type="ECO:0000313" key="8">
    <source>
        <dbReference type="Proteomes" id="UP001603857"/>
    </source>
</evidence>
<keyword evidence="2" id="KW-0238">DNA-binding</keyword>
<keyword evidence="8" id="KW-1185">Reference proteome</keyword>
<dbReference type="PROSITE" id="PS50090">
    <property type="entry name" value="MYB_LIKE"/>
    <property type="match status" value="1"/>
</dbReference>
<dbReference type="Gene3D" id="1.10.10.60">
    <property type="entry name" value="Homeodomain-like"/>
    <property type="match status" value="1"/>
</dbReference>
<dbReference type="PANTHER" id="PTHR47999">
    <property type="entry name" value="TRANSCRIPTION FACTOR MYB8-RELATED-RELATED"/>
    <property type="match status" value="1"/>
</dbReference>
<evidence type="ECO:0000259" key="6">
    <source>
        <dbReference type="PROSITE" id="PS51294"/>
    </source>
</evidence>
<dbReference type="InterPro" id="IPR001005">
    <property type="entry name" value="SANT/Myb"/>
</dbReference>
<evidence type="ECO:0000256" key="2">
    <source>
        <dbReference type="ARBA" id="ARBA00023125"/>
    </source>
</evidence>
<dbReference type="SMART" id="SM00717">
    <property type="entry name" value="SANT"/>
    <property type="match status" value="1"/>
</dbReference>
<dbReference type="CDD" id="cd00167">
    <property type="entry name" value="SANT"/>
    <property type="match status" value="1"/>
</dbReference>
<reference evidence="7 8" key="1">
    <citation type="submission" date="2024-08" db="EMBL/GenBank/DDBJ databases">
        <title>Insights into the chromosomal genome structure of Flemingia macrophylla.</title>
        <authorList>
            <person name="Ding Y."/>
            <person name="Zhao Y."/>
            <person name="Bi W."/>
            <person name="Wu M."/>
            <person name="Zhao G."/>
            <person name="Gong Y."/>
            <person name="Li W."/>
            <person name="Zhang P."/>
        </authorList>
    </citation>
    <scope>NUCLEOTIDE SEQUENCE [LARGE SCALE GENOMIC DNA]</scope>
    <source>
        <strain evidence="7">DYQJB</strain>
        <tissue evidence="7">Leaf</tissue>
    </source>
</reference>
<dbReference type="Pfam" id="PF00249">
    <property type="entry name" value="Myb_DNA-binding"/>
    <property type="match status" value="1"/>
</dbReference>
<dbReference type="GO" id="GO:0003677">
    <property type="term" value="F:DNA binding"/>
    <property type="evidence" value="ECO:0007669"/>
    <property type="project" value="UniProtKB-KW"/>
</dbReference>
<dbReference type="EMBL" id="JBGMDY010000007">
    <property type="protein sequence ID" value="KAL2328292.1"/>
    <property type="molecule type" value="Genomic_DNA"/>
</dbReference>
<dbReference type="GO" id="GO:0005634">
    <property type="term" value="C:nucleus"/>
    <property type="evidence" value="ECO:0007669"/>
    <property type="project" value="UniProtKB-SubCell"/>
</dbReference>
<proteinExistence type="predicted"/>
<dbReference type="AlphaFoldDB" id="A0ABD1LXX5"/>
<accession>A0ABD1LXX5</accession>
<evidence type="ECO:0000256" key="4">
    <source>
        <dbReference type="SAM" id="MobiDB-lite"/>
    </source>
</evidence>
<feature type="domain" description="HTH myb-type" evidence="6">
    <location>
        <begin position="9"/>
        <end position="76"/>
    </location>
</feature>
<dbReference type="Proteomes" id="UP001603857">
    <property type="component" value="Unassembled WGS sequence"/>
</dbReference>
<name>A0ABD1LXX5_9FABA</name>
<dbReference type="SUPFAM" id="SSF46689">
    <property type="entry name" value="Homeodomain-like"/>
    <property type="match status" value="1"/>
</dbReference>
<sequence>MVRAPFYDKNGLKKGAWSREEDERLRTFVQRYGHSNWRQLPKFAGLARWSLIAEKLPGRTDNEVKNYWHGHLKKSSEITTSKPVEDSLEGNLNETHQSESPVEDVGDELPYILESSLAMSTETLEGDNYSLITSNVAISTMDKHSFSKQDTVPPLTSYTEFSGDFWTEPFLVEDASNEICIGGDGMALLVPTFDGRRKEFPDNVVGGNLYCEVLVDFEASKGAGNVIAHGIPGAFIHHLYSSSCTQGELGFRELKVYKIEDVNLRDFVSSPSILNALMNACAQIGKGVVPNDGRFGRIKDEFIGVFAEKLQNKGVRSNLRSACRAWMYLCTRQAKRENGNRVLVPK</sequence>
<protein>
    <submittedName>
        <fullName evidence="7">Uncharacterized protein</fullName>
    </submittedName>
</protein>
<gene>
    <name evidence="7" type="ORF">Fmac_021719</name>
</gene>
<comment type="subcellular location">
    <subcellularLocation>
        <location evidence="1">Nucleus</location>
    </subcellularLocation>
</comment>
<evidence type="ECO:0000259" key="5">
    <source>
        <dbReference type="PROSITE" id="PS50090"/>
    </source>
</evidence>
<organism evidence="7 8">
    <name type="scientific">Flemingia macrophylla</name>
    <dbReference type="NCBI Taxonomy" id="520843"/>
    <lineage>
        <taxon>Eukaryota</taxon>
        <taxon>Viridiplantae</taxon>
        <taxon>Streptophyta</taxon>
        <taxon>Embryophyta</taxon>
        <taxon>Tracheophyta</taxon>
        <taxon>Spermatophyta</taxon>
        <taxon>Magnoliopsida</taxon>
        <taxon>eudicotyledons</taxon>
        <taxon>Gunneridae</taxon>
        <taxon>Pentapetalae</taxon>
        <taxon>rosids</taxon>
        <taxon>fabids</taxon>
        <taxon>Fabales</taxon>
        <taxon>Fabaceae</taxon>
        <taxon>Papilionoideae</taxon>
        <taxon>50 kb inversion clade</taxon>
        <taxon>NPAAA clade</taxon>
        <taxon>indigoferoid/millettioid clade</taxon>
        <taxon>Phaseoleae</taxon>
        <taxon>Flemingia</taxon>
    </lineage>
</organism>
<dbReference type="InterPro" id="IPR015495">
    <property type="entry name" value="Myb_TF_plants"/>
</dbReference>
<evidence type="ECO:0000256" key="3">
    <source>
        <dbReference type="ARBA" id="ARBA00023242"/>
    </source>
</evidence>
<keyword evidence="3" id="KW-0539">Nucleus</keyword>
<feature type="region of interest" description="Disordered" evidence="4">
    <location>
        <begin position="79"/>
        <end position="103"/>
    </location>
</feature>
<dbReference type="InterPro" id="IPR017930">
    <property type="entry name" value="Myb_dom"/>
</dbReference>
<dbReference type="PANTHER" id="PTHR47999:SF47">
    <property type="entry name" value="MYB-RELATED PROTEIN MYB4"/>
    <property type="match status" value="1"/>
</dbReference>
<feature type="compositionally biased region" description="Polar residues" evidence="4">
    <location>
        <begin position="90"/>
        <end position="100"/>
    </location>
</feature>
<comment type="caution">
    <text evidence="7">The sequence shown here is derived from an EMBL/GenBank/DDBJ whole genome shotgun (WGS) entry which is preliminary data.</text>
</comment>